<gene>
    <name evidence="1" type="ORF">NTEN_LOCUS2098</name>
</gene>
<feature type="non-terminal residue" evidence="1">
    <location>
        <position position="65"/>
    </location>
</feature>
<dbReference type="EMBL" id="CADCXU010003285">
    <property type="protein sequence ID" value="CAA9995307.1"/>
    <property type="molecule type" value="Genomic_DNA"/>
</dbReference>
<evidence type="ECO:0000313" key="2">
    <source>
        <dbReference type="Proteomes" id="UP000479000"/>
    </source>
</evidence>
<proteinExistence type="predicted"/>
<accession>A0A6H5G171</accession>
<name>A0A6H5G171_9HEMI</name>
<organism evidence="1 2">
    <name type="scientific">Nesidiocoris tenuis</name>
    <dbReference type="NCBI Taxonomy" id="355587"/>
    <lineage>
        <taxon>Eukaryota</taxon>
        <taxon>Metazoa</taxon>
        <taxon>Ecdysozoa</taxon>
        <taxon>Arthropoda</taxon>
        <taxon>Hexapoda</taxon>
        <taxon>Insecta</taxon>
        <taxon>Pterygota</taxon>
        <taxon>Neoptera</taxon>
        <taxon>Paraneoptera</taxon>
        <taxon>Hemiptera</taxon>
        <taxon>Heteroptera</taxon>
        <taxon>Panheteroptera</taxon>
        <taxon>Cimicomorpha</taxon>
        <taxon>Miridae</taxon>
        <taxon>Dicyphina</taxon>
        <taxon>Nesidiocoris</taxon>
    </lineage>
</organism>
<dbReference type="AlphaFoldDB" id="A0A6H5G171"/>
<sequence>MKLPAHFLQRKIQHYTEIVHQDDRAKFANEIRKFISRRDSSNLTYVQDVLLDYGVDHNAYQEIEE</sequence>
<protein>
    <submittedName>
        <fullName evidence="1">Uncharacterized protein</fullName>
    </submittedName>
</protein>
<keyword evidence="2" id="KW-1185">Reference proteome</keyword>
<reference evidence="1 2" key="1">
    <citation type="submission" date="2020-02" db="EMBL/GenBank/DDBJ databases">
        <authorList>
            <person name="Ferguson B K."/>
        </authorList>
    </citation>
    <scope>NUCLEOTIDE SEQUENCE [LARGE SCALE GENOMIC DNA]</scope>
</reference>
<evidence type="ECO:0000313" key="1">
    <source>
        <dbReference type="EMBL" id="CAA9995307.1"/>
    </source>
</evidence>
<dbReference type="Proteomes" id="UP000479000">
    <property type="component" value="Unassembled WGS sequence"/>
</dbReference>